<accession>A0A0C7MPD5</accession>
<dbReference type="Proteomes" id="UP000054304">
    <property type="component" value="Unassembled WGS sequence"/>
</dbReference>
<reference evidence="1 2" key="1">
    <citation type="submission" date="2014-12" db="EMBL/GenBank/DDBJ databases">
        <authorList>
            <person name="Neuveglise Cecile"/>
        </authorList>
    </citation>
    <scope>NUCLEOTIDE SEQUENCE [LARGE SCALE GENOMIC DNA]</scope>
    <source>
        <strain evidence="1 2">CBS 12615</strain>
    </source>
</reference>
<dbReference type="STRING" id="1245769.A0A0C7MPD5"/>
<sequence>MSSQVVDHIFDTGFYWFKKAESLNKHLIEKVIDLGTTTPNHKAIPFNEGSSQANIIRGVWSRPIGKAVSFLGLSAIAILMWQYADAIVPRPAQHLRQDDKRCVLVFGHMRDPITRQIVMDLYRRGFVIFVCSEQGATKNDDQGLFHVTPHDLRKVIDYLRETSTVLSSILVVPNSAYNPSGAFTTLSSNVVQSELEQNVFVHMRGLAKFLPQLSRCPQLLLLTPSLPLNYHIPLHSPEVFIAGLMDSFYKALTFEYPKSSIYLCHLGVLKIAGSSSNYKHLPASGSNIANSLLGPLYDLIVSQSSPWFRFWEMVCGNQRFYGKWSRLGFYFGGWIPFPLLKYF</sequence>
<evidence type="ECO:0000313" key="1">
    <source>
        <dbReference type="EMBL" id="CEP61759.1"/>
    </source>
</evidence>
<organism evidence="1 2">
    <name type="scientific">Lachancea lanzarotensis</name>
    <dbReference type="NCBI Taxonomy" id="1245769"/>
    <lineage>
        <taxon>Eukaryota</taxon>
        <taxon>Fungi</taxon>
        <taxon>Dikarya</taxon>
        <taxon>Ascomycota</taxon>
        <taxon>Saccharomycotina</taxon>
        <taxon>Saccharomycetes</taxon>
        <taxon>Saccharomycetales</taxon>
        <taxon>Saccharomycetaceae</taxon>
        <taxon>Lachancea</taxon>
    </lineage>
</organism>
<protein>
    <submittedName>
        <fullName evidence="1">LALA0S03e10330g1_1</fullName>
    </submittedName>
</protein>
<gene>
    <name evidence="1" type="ORF">LALA0_S03e10330g</name>
</gene>
<dbReference type="AlphaFoldDB" id="A0A0C7MPD5"/>
<name>A0A0C7MPD5_9SACH</name>
<evidence type="ECO:0000313" key="2">
    <source>
        <dbReference type="Proteomes" id="UP000054304"/>
    </source>
</evidence>
<dbReference type="GeneID" id="34685199"/>
<dbReference type="RefSeq" id="XP_022627991.1">
    <property type="nucleotide sequence ID" value="XM_022773526.1"/>
</dbReference>
<dbReference type="InterPro" id="IPR013952">
    <property type="entry name" value="DUF1776_fun"/>
</dbReference>
<proteinExistence type="predicted"/>
<dbReference type="Pfam" id="PF08643">
    <property type="entry name" value="DUF1776"/>
    <property type="match status" value="1"/>
</dbReference>
<dbReference type="OrthoDB" id="5308060at2759"/>
<keyword evidence="2" id="KW-1185">Reference proteome</keyword>
<dbReference type="HOGENOM" id="CLU_059030_1_0_1"/>
<dbReference type="EMBL" id="LN736362">
    <property type="protein sequence ID" value="CEP61759.1"/>
    <property type="molecule type" value="Genomic_DNA"/>
</dbReference>